<proteinExistence type="predicted"/>
<feature type="compositionally biased region" description="Low complexity" evidence="1">
    <location>
        <begin position="337"/>
        <end position="349"/>
    </location>
</feature>
<evidence type="ECO:0000313" key="2">
    <source>
        <dbReference type="EMBL" id="MFC4035150.1"/>
    </source>
</evidence>
<name>A0ABV8HT81_9ACTN</name>
<reference evidence="3" key="1">
    <citation type="journal article" date="2019" name="Int. J. Syst. Evol. Microbiol.">
        <title>The Global Catalogue of Microorganisms (GCM) 10K type strain sequencing project: providing services to taxonomists for standard genome sequencing and annotation.</title>
        <authorList>
            <consortium name="The Broad Institute Genomics Platform"/>
            <consortium name="The Broad Institute Genome Sequencing Center for Infectious Disease"/>
            <person name="Wu L."/>
            <person name="Ma J."/>
        </authorList>
    </citation>
    <scope>NUCLEOTIDE SEQUENCE [LARGE SCALE GENOMIC DNA]</scope>
    <source>
        <strain evidence="3">CGMCC 4.7237</strain>
    </source>
</reference>
<organism evidence="2 3">
    <name type="scientific">Streptomyces polygonati</name>
    <dbReference type="NCBI Taxonomy" id="1617087"/>
    <lineage>
        <taxon>Bacteria</taxon>
        <taxon>Bacillati</taxon>
        <taxon>Actinomycetota</taxon>
        <taxon>Actinomycetes</taxon>
        <taxon>Kitasatosporales</taxon>
        <taxon>Streptomycetaceae</taxon>
        <taxon>Streptomyces</taxon>
    </lineage>
</organism>
<feature type="region of interest" description="Disordered" evidence="1">
    <location>
        <begin position="1"/>
        <end position="21"/>
    </location>
</feature>
<comment type="caution">
    <text evidence="2">The sequence shown here is derived from an EMBL/GenBank/DDBJ whole genome shotgun (WGS) entry which is preliminary data.</text>
</comment>
<evidence type="ECO:0000313" key="3">
    <source>
        <dbReference type="Proteomes" id="UP001595765"/>
    </source>
</evidence>
<dbReference type="Proteomes" id="UP001595765">
    <property type="component" value="Unassembled WGS sequence"/>
</dbReference>
<gene>
    <name evidence="2" type="ORF">ACFO3J_27300</name>
</gene>
<dbReference type="RefSeq" id="WP_386434606.1">
    <property type="nucleotide sequence ID" value="NZ_JBHSBB010000021.1"/>
</dbReference>
<keyword evidence="3" id="KW-1185">Reference proteome</keyword>
<evidence type="ECO:0000256" key="1">
    <source>
        <dbReference type="SAM" id="MobiDB-lite"/>
    </source>
</evidence>
<accession>A0ABV8HT81</accession>
<feature type="region of interest" description="Disordered" evidence="1">
    <location>
        <begin position="310"/>
        <end position="355"/>
    </location>
</feature>
<feature type="compositionally biased region" description="Basic and acidic residues" evidence="1">
    <location>
        <begin position="310"/>
        <end position="322"/>
    </location>
</feature>
<sequence length="355" mass="38306">MHTNPEHLRQPPQPDSPPGTGLREFAEAMAAGLPGWDADVRDLTSGVDHAAIADLLWDSAPLHSAFARYRLQEAAVLTGTGGARLTAFRTRSRDQVAISILRPDWMPADLVGPGDHQMPMALAVDRDPVRAAAQVQERILPRYEQAVWRVRVRALTEAADGIAQASARWDTLADSFRDADGRINTAGYNEGKAARNAAAWQHVETFLAHGHEVLAGVKATTTGADYLHGPISADLRQMRGIDSVLARAATMRSSWEDAASALAAAPPGTREIYLERAHRLRDLDGWRYADELSFSGAALARAAAHLIDRIGTEQPPADRRADAALTRSAPGPHRTTAAPAPVLPAQVPAAERRTR</sequence>
<protein>
    <submittedName>
        <fullName evidence="2">Uncharacterized protein</fullName>
    </submittedName>
</protein>
<dbReference type="EMBL" id="JBHSBB010000021">
    <property type="protein sequence ID" value="MFC4035150.1"/>
    <property type="molecule type" value="Genomic_DNA"/>
</dbReference>